<dbReference type="InterPro" id="IPR051552">
    <property type="entry name" value="HptR"/>
</dbReference>
<dbReference type="PRINTS" id="PR00032">
    <property type="entry name" value="HTHARAC"/>
</dbReference>
<dbReference type="CDD" id="cd17536">
    <property type="entry name" value="REC_YesN-like"/>
    <property type="match status" value="1"/>
</dbReference>
<organism evidence="11 12">
    <name type="scientific">Paenibacillus terricola</name>
    <dbReference type="NCBI Taxonomy" id="2763503"/>
    <lineage>
        <taxon>Bacteria</taxon>
        <taxon>Bacillati</taxon>
        <taxon>Bacillota</taxon>
        <taxon>Bacilli</taxon>
        <taxon>Bacillales</taxon>
        <taxon>Paenibacillaceae</taxon>
        <taxon>Paenibacillus</taxon>
    </lineage>
</organism>
<feature type="modified residue" description="4-aspartylphosphate" evidence="8">
    <location>
        <position position="54"/>
    </location>
</feature>
<evidence type="ECO:0000256" key="2">
    <source>
        <dbReference type="ARBA" id="ARBA00022490"/>
    </source>
</evidence>
<dbReference type="SUPFAM" id="SSF52172">
    <property type="entry name" value="CheY-like"/>
    <property type="match status" value="1"/>
</dbReference>
<evidence type="ECO:0000259" key="10">
    <source>
        <dbReference type="PROSITE" id="PS50110"/>
    </source>
</evidence>
<keyword evidence="12" id="KW-1185">Reference proteome</keyword>
<sequence>MRIVVVEDEHNSREGLIRLIGKLDLGDAVVGEAANGIDGLAVIEQTKPDLVITDINMPGMSGLDMLSQLRSKGFRHKMIILTGYSEFEYAQKALKMSVSDYLEKPITVPDLREALDNIRADLQQQQQTQAPSEEEPGTIDSMFLRLMDSAGEEAVQQETRIRAKLGFRDDRPFHLSVISYSGAADKQLSNLRSLLESEWKTLGGICTVFGVASRSILICVVQAQAVATSDAAQLVEERLLPAIGKTGLEVQYCLGEATRLSNLKRDMEELLELAKWSMVLGNKRAIRPQDVNRLALRELPYPLLLEGKCSRALVTANRRELEKQLLQWVSEFKDMKYGPALTIEYSIRFISYMLKLAGDVHGFVLPEPLKGEWQRSLRDIRSITQFKQTMNRIVDALLAIDTPAEMPVYSLLIQKAVRIVQEQYAEGITLDEIADNLHVTMAYLSGQFNKEVGRPFSAYIRDLRLRKAKELLLGSELRTFEIAQQVGYPDPKYFSRVFKEATGMTPGEYQKLNAR</sequence>
<dbReference type="PROSITE" id="PS01124">
    <property type="entry name" value="HTH_ARAC_FAMILY_2"/>
    <property type="match status" value="1"/>
</dbReference>
<dbReference type="InterPro" id="IPR009057">
    <property type="entry name" value="Homeodomain-like_sf"/>
</dbReference>
<keyword evidence="3 8" id="KW-0597">Phosphoprotein</keyword>
<keyword evidence="6" id="KW-0238">DNA-binding</keyword>
<dbReference type="EMBL" id="JACXZA010000003">
    <property type="protein sequence ID" value="MBD3919953.1"/>
    <property type="molecule type" value="Genomic_DNA"/>
</dbReference>
<dbReference type="Pfam" id="PF00072">
    <property type="entry name" value="Response_reg"/>
    <property type="match status" value="1"/>
</dbReference>
<protein>
    <submittedName>
        <fullName evidence="11">Response regulator</fullName>
    </submittedName>
</protein>
<reference evidence="11 12" key="1">
    <citation type="submission" date="2020-09" db="EMBL/GenBank/DDBJ databases">
        <title>Paenibacillus sp. strain PR3 16S rRNA gene Genome sequencing and assembly.</title>
        <authorList>
            <person name="Kim J."/>
        </authorList>
    </citation>
    <scope>NUCLEOTIDE SEQUENCE [LARGE SCALE GENOMIC DNA]</scope>
    <source>
        <strain evidence="11 12">PR3</strain>
    </source>
</reference>
<feature type="domain" description="HTH araC/xylS-type" evidence="9">
    <location>
        <begin position="414"/>
        <end position="512"/>
    </location>
</feature>
<dbReference type="SMART" id="SM00448">
    <property type="entry name" value="REC"/>
    <property type="match status" value="1"/>
</dbReference>
<name>A0ABR8MVL6_9BACL</name>
<comment type="caution">
    <text evidence="11">The sequence shown here is derived from an EMBL/GenBank/DDBJ whole genome shotgun (WGS) entry which is preliminary data.</text>
</comment>
<dbReference type="Gene3D" id="3.40.50.2300">
    <property type="match status" value="1"/>
</dbReference>
<dbReference type="Pfam" id="PF12833">
    <property type="entry name" value="HTH_18"/>
    <property type="match status" value="1"/>
</dbReference>
<dbReference type="RefSeq" id="WP_191204220.1">
    <property type="nucleotide sequence ID" value="NZ_JACXZA010000003.1"/>
</dbReference>
<keyword evidence="5" id="KW-0805">Transcription regulation</keyword>
<accession>A0ABR8MVL6</accession>
<evidence type="ECO:0000313" key="12">
    <source>
        <dbReference type="Proteomes" id="UP000609346"/>
    </source>
</evidence>
<keyword evidence="2" id="KW-0963">Cytoplasm</keyword>
<keyword evidence="4" id="KW-0902">Two-component regulatory system</keyword>
<dbReference type="InterPro" id="IPR020449">
    <property type="entry name" value="Tscrpt_reg_AraC-type_HTH"/>
</dbReference>
<evidence type="ECO:0000256" key="8">
    <source>
        <dbReference type="PROSITE-ProRule" id="PRU00169"/>
    </source>
</evidence>
<evidence type="ECO:0000256" key="3">
    <source>
        <dbReference type="ARBA" id="ARBA00022553"/>
    </source>
</evidence>
<dbReference type="PANTHER" id="PTHR42713">
    <property type="entry name" value="HISTIDINE KINASE-RELATED"/>
    <property type="match status" value="1"/>
</dbReference>
<evidence type="ECO:0000256" key="7">
    <source>
        <dbReference type="ARBA" id="ARBA00023163"/>
    </source>
</evidence>
<gene>
    <name evidence="11" type="ORF">H8B09_14410</name>
</gene>
<comment type="subcellular location">
    <subcellularLocation>
        <location evidence="1">Cytoplasm</location>
    </subcellularLocation>
</comment>
<dbReference type="InterPro" id="IPR001789">
    <property type="entry name" value="Sig_transdc_resp-reg_receiver"/>
</dbReference>
<dbReference type="PROSITE" id="PS50110">
    <property type="entry name" value="RESPONSE_REGULATORY"/>
    <property type="match status" value="1"/>
</dbReference>
<evidence type="ECO:0000256" key="6">
    <source>
        <dbReference type="ARBA" id="ARBA00023125"/>
    </source>
</evidence>
<evidence type="ECO:0000256" key="5">
    <source>
        <dbReference type="ARBA" id="ARBA00023015"/>
    </source>
</evidence>
<dbReference type="Gene3D" id="1.10.10.60">
    <property type="entry name" value="Homeodomain-like"/>
    <property type="match status" value="2"/>
</dbReference>
<dbReference type="InterPro" id="IPR011006">
    <property type="entry name" value="CheY-like_superfamily"/>
</dbReference>
<dbReference type="Proteomes" id="UP000609346">
    <property type="component" value="Unassembled WGS sequence"/>
</dbReference>
<evidence type="ECO:0000259" key="9">
    <source>
        <dbReference type="PROSITE" id="PS01124"/>
    </source>
</evidence>
<keyword evidence="7" id="KW-0804">Transcription</keyword>
<dbReference type="SUPFAM" id="SSF46689">
    <property type="entry name" value="Homeodomain-like"/>
    <property type="match status" value="2"/>
</dbReference>
<dbReference type="SMART" id="SM00342">
    <property type="entry name" value="HTH_ARAC"/>
    <property type="match status" value="1"/>
</dbReference>
<dbReference type="InterPro" id="IPR018060">
    <property type="entry name" value="HTH_AraC"/>
</dbReference>
<evidence type="ECO:0000256" key="1">
    <source>
        <dbReference type="ARBA" id="ARBA00004496"/>
    </source>
</evidence>
<feature type="domain" description="Response regulatory" evidence="10">
    <location>
        <begin position="2"/>
        <end position="119"/>
    </location>
</feature>
<evidence type="ECO:0000256" key="4">
    <source>
        <dbReference type="ARBA" id="ARBA00023012"/>
    </source>
</evidence>
<evidence type="ECO:0000313" key="11">
    <source>
        <dbReference type="EMBL" id="MBD3919953.1"/>
    </source>
</evidence>
<proteinExistence type="predicted"/>
<dbReference type="PANTHER" id="PTHR42713:SF3">
    <property type="entry name" value="TRANSCRIPTIONAL REGULATORY PROTEIN HPTR"/>
    <property type="match status" value="1"/>
</dbReference>